<dbReference type="KEGG" id="tco:Theco_2793"/>
<proteinExistence type="inferred from homology"/>
<protein>
    <submittedName>
        <fullName evidence="10">Germination protein, Ger(X)C family</fullName>
    </submittedName>
</protein>
<dbReference type="InterPro" id="IPR057336">
    <property type="entry name" value="GerAC_N"/>
</dbReference>
<dbReference type="Pfam" id="PF25198">
    <property type="entry name" value="Spore_GerAC_N"/>
    <property type="match status" value="1"/>
</dbReference>
<dbReference type="Proteomes" id="UP000010795">
    <property type="component" value="Chromosome"/>
</dbReference>
<evidence type="ECO:0000256" key="1">
    <source>
        <dbReference type="ARBA" id="ARBA00004635"/>
    </source>
</evidence>
<feature type="domain" description="Spore germination protein N-terminal" evidence="9">
    <location>
        <begin position="34"/>
        <end position="210"/>
    </location>
</feature>
<dbReference type="EMBL" id="CP003255">
    <property type="protein sequence ID" value="AGA58882.1"/>
    <property type="molecule type" value="Genomic_DNA"/>
</dbReference>
<gene>
    <name evidence="10" type="ordered locus">Theco_2793</name>
</gene>
<dbReference type="InterPro" id="IPR046953">
    <property type="entry name" value="Spore_GerAC-like_C"/>
</dbReference>
<keyword evidence="11" id="KW-1185">Reference proteome</keyword>
<keyword evidence="4" id="KW-0732">Signal</keyword>
<sequence length="402" mass="45026">MRRKRTSMLANGRRTAPALLSLFVCALLLSGCWNSREVNDLAIITAAGLDLNEDGHIELSVEIYLTSSSSDSAGSQMSGAPDGNKGTSVIRTVTGINMADAASRLQKMISRRVFWGQADVFLFGERMARAGLEAPMDFLMRHIASRERAHVFVCDGPAKNVLLLSPSIERSVADALVRMAEQQTGLNITMMDLAQMMVSKSKAAVLPIVVIREEQGEKQSFPYIQGVSVIKNGKMIGRVNEDVTRGIMWLRNEIKQATVTVSPEQSDGYVSLHLHRSQTRLIPKIEGGRWIMTVRITGQDDIVENTSDLDLSVPDHIGKVEKELEKVVNTRVKMALGQAQKEFKADIFQFADTFYRKYPKIWEANADRWDEIFPEVEVRLETDLRIARPGLIGKNFFRQEQR</sequence>
<organism evidence="10 11">
    <name type="scientific">Thermobacillus composti (strain DSM 18247 / JCM 13945 / KWC4)</name>
    <dbReference type="NCBI Taxonomy" id="717605"/>
    <lineage>
        <taxon>Bacteria</taxon>
        <taxon>Bacillati</taxon>
        <taxon>Bacillota</taxon>
        <taxon>Bacilli</taxon>
        <taxon>Bacillales</taxon>
        <taxon>Paenibacillaceae</taxon>
        <taxon>Thermobacillus</taxon>
    </lineage>
</organism>
<dbReference type="AlphaFoldDB" id="L0EGH4"/>
<comment type="similarity">
    <text evidence="2">Belongs to the GerABKC lipoprotein family.</text>
</comment>
<evidence type="ECO:0000256" key="6">
    <source>
        <dbReference type="ARBA" id="ARBA00023139"/>
    </source>
</evidence>
<evidence type="ECO:0000259" key="8">
    <source>
        <dbReference type="Pfam" id="PF05504"/>
    </source>
</evidence>
<keyword evidence="5" id="KW-0472">Membrane</keyword>
<dbReference type="InterPro" id="IPR008844">
    <property type="entry name" value="Spore_GerAC-like"/>
</dbReference>
<keyword evidence="6" id="KW-0564">Palmitate</keyword>
<keyword evidence="3" id="KW-0309">Germination</keyword>
<evidence type="ECO:0000259" key="9">
    <source>
        <dbReference type="Pfam" id="PF25198"/>
    </source>
</evidence>
<dbReference type="GO" id="GO:0016020">
    <property type="term" value="C:membrane"/>
    <property type="evidence" value="ECO:0007669"/>
    <property type="project" value="UniProtKB-SubCell"/>
</dbReference>
<evidence type="ECO:0000256" key="7">
    <source>
        <dbReference type="ARBA" id="ARBA00023288"/>
    </source>
</evidence>
<dbReference type="InterPro" id="IPR038501">
    <property type="entry name" value="Spore_GerAC_C_sf"/>
</dbReference>
<dbReference type="RefSeq" id="WP_015255622.1">
    <property type="nucleotide sequence ID" value="NC_019897.1"/>
</dbReference>
<name>L0EGH4_THECK</name>
<evidence type="ECO:0000313" key="10">
    <source>
        <dbReference type="EMBL" id="AGA58882.1"/>
    </source>
</evidence>
<dbReference type="eggNOG" id="ENOG502Z9N7">
    <property type="taxonomic scope" value="Bacteria"/>
</dbReference>
<dbReference type="HOGENOM" id="CLU_051140_0_2_9"/>
<dbReference type="PROSITE" id="PS51257">
    <property type="entry name" value="PROKAR_LIPOPROTEIN"/>
    <property type="match status" value="1"/>
</dbReference>
<dbReference type="GO" id="GO:0009847">
    <property type="term" value="P:spore germination"/>
    <property type="evidence" value="ECO:0007669"/>
    <property type="project" value="InterPro"/>
</dbReference>
<comment type="subcellular location">
    <subcellularLocation>
        <location evidence="1">Membrane</location>
        <topology evidence="1">Lipid-anchor</topology>
    </subcellularLocation>
</comment>
<dbReference type="Pfam" id="PF05504">
    <property type="entry name" value="Spore_GerAC"/>
    <property type="match status" value="1"/>
</dbReference>
<evidence type="ECO:0000256" key="3">
    <source>
        <dbReference type="ARBA" id="ARBA00022544"/>
    </source>
</evidence>
<dbReference type="NCBIfam" id="TIGR02887">
    <property type="entry name" value="spore_ger_x_C"/>
    <property type="match status" value="1"/>
</dbReference>
<keyword evidence="7" id="KW-0449">Lipoprotein</keyword>
<feature type="domain" description="Spore germination GerAC-like C-terminal" evidence="8">
    <location>
        <begin position="225"/>
        <end position="390"/>
    </location>
</feature>
<evidence type="ECO:0000256" key="4">
    <source>
        <dbReference type="ARBA" id="ARBA00022729"/>
    </source>
</evidence>
<accession>L0EGH4</accession>
<dbReference type="Gene3D" id="3.30.300.210">
    <property type="entry name" value="Nutrient germinant receptor protein C, domain 3"/>
    <property type="match status" value="1"/>
</dbReference>
<dbReference type="STRING" id="717605.Theco_2793"/>
<dbReference type="PANTHER" id="PTHR35789">
    <property type="entry name" value="SPORE GERMINATION PROTEIN B3"/>
    <property type="match status" value="1"/>
</dbReference>
<reference evidence="11" key="1">
    <citation type="submission" date="2012-01" db="EMBL/GenBank/DDBJ databases">
        <title>Complete sequence of chromosome of Thermobacillus composti KWC4.</title>
        <authorList>
            <person name="Lucas S."/>
            <person name="Han J."/>
            <person name="Lapidus A."/>
            <person name="Cheng J.-F."/>
            <person name="Goodwin L."/>
            <person name="Pitluck S."/>
            <person name="Peters L."/>
            <person name="Ovchinnikova G."/>
            <person name="Teshima H."/>
            <person name="Detter J.C."/>
            <person name="Han C."/>
            <person name="Tapia R."/>
            <person name="Land M."/>
            <person name="Hauser L."/>
            <person name="Kyrpides N."/>
            <person name="Ivanova N."/>
            <person name="Pagani I."/>
            <person name="Anderson I."/>
            <person name="Woyke T."/>
        </authorList>
    </citation>
    <scope>NUCLEOTIDE SEQUENCE [LARGE SCALE GENOMIC DNA]</scope>
    <source>
        <strain evidence="11">DSM 18247 / JCM 13945 / KWC4</strain>
    </source>
</reference>
<evidence type="ECO:0000256" key="5">
    <source>
        <dbReference type="ARBA" id="ARBA00023136"/>
    </source>
</evidence>
<evidence type="ECO:0000313" key="11">
    <source>
        <dbReference type="Proteomes" id="UP000010795"/>
    </source>
</evidence>
<dbReference type="PANTHER" id="PTHR35789:SF1">
    <property type="entry name" value="SPORE GERMINATION PROTEIN B3"/>
    <property type="match status" value="1"/>
</dbReference>
<evidence type="ECO:0000256" key="2">
    <source>
        <dbReference type="ARBA" id="ARBA00007886"/>
    </source>
</evidence>